<dbReference type="EMBL" id="JRNN01000077">
    <property type="protein sequence ID" value="KGF33874.1"/>
    <property type="molecule type" value="Genomic_DNA"/>
</dbReference>
<protein>
    <submittedName>
        <fullName evidence="1">Uncharacterized protein</fullName>
    </submittedName>
</protein>
<proteinExistence type="predicted"/>
<accession>A0A096BL59</accession>
<name>A0A096BL59_9BACT</name>
<dbReference type="Proteomes" id="UP000029556">
    <property type="component" value="Unassembled WGS sequence"/>
</dbReference>
<comment type="caution">
    <text evidence="1">The sequence shown here is derived from an EMBL/GenBank/DDBJ whole genome shotgun (WGS) entry which is preliminary data.</text>
</comment>
<sequence length="60" mass="6998">MQKKTALESPTMQEMTDKIFQKIGNRQACPYYLKNFSRQTTCALAEDVSALNLQWKKEQL</sequence>
<reference evidence="1 2" key="1">
    <citation type="submission" date="2014-07" db="EMBL/GenBank/DDBJ databases">
        <authorList>
            <person name="McCorrison J."/>
            <person name="Sanka R."/>
            <person name="Torralba M."/>
            <person name="Gillis M."/>
            <person name="Haft D.H."/>
            <person name="Methe B."/>
            <person name="Sutton G."/>
            <person name="Nelson K.E."/>
        </authorList>
    </citation>
    <scope>NUCLEOTIDE SEQUENCE [LARGE SCALE GENOMIC DNA]</scope>
    <source>
        <strain evidence="1 2">DNF00853</strain>
    </source>
</reference>
<evidence type="ECO:0000313" key="1">
    <source>
        <dbReference type="EMBL" id="KGF33874.1"/>
    </source>
</evidence>
<dbReference type="AlphaFoldDB" id="A0A096BL59"/>
<evidence type="ECO:0000313" key="2">
    <source>
        <dbReference type="Proteomes" id="UP000029556"/>
    </source>
</evidence>
<gene>
    <name evidence="1" type="ORF">HMPREF2137_09585</name>
</gene>
<organism evidence="1 2">
    <name type="scientific">Hoylesella buccalis DNF00853</name>
    <dbReference type="NCBI Taxonomy" id="1401074"/>
    <lineage>
        <taxon>Bacteria</taxon>
        <taxon>Pseudomonadati</taxon>
        <taxon>Bacteroidota</taxon>
        <taxon>Bacteroidia</taxon>
        <taxon>Bacteroidales</taxon>
        <taxon>Prevotellaceae</taxon>
        <taxon>Hoylesella</taxon>
    </lineage>
</organism>